<dbReference type="GO" id="GO:0008168">
    <property type="term" value="F:methyltransferase activity"/>
    <property type="evidence" value="ECO:0007669"/>
    <property type="project" value="UniProtKB-UniRule"/>
</dbReference>
<organism evidence="7 8">
    <name type="scientific">Amycolatopsis vastitatis</name>
    <dbReference type="NCBI Taxonomy" id="1905142"/>
    <lineage>
        <taxon>Bacteria</taxon>
        <taxon>Bacillati</taxon>
        <taxon>Actinomycetota</taxon>
        <taxon>Actinomycetes</taxon>
        <taxon>Pseudonocardiales</taxon>
        <taxon>Pseudonocardiaceae</taxon>
        <taxon>Amycolatopsis</taxon>
    </lineage>
</organism>
<reference evidence="8" key="1">
    <citation type="submission" date="2017-07" db="EMBL/GenBank/DDBJ databases">
        <title>Comparative genome mining reveals phylogenetic distribution patterns of secondary metabolites in Amycolatopsis.</title>
        <authorList>
            <person name="Adamek M."/>
            <person name="Alanjary M."/>
            <person name="Sales-Ortells H."/>
            <person name="Goodfellow M."/>
            <person name="Bull A.T."/>
            <person name="Kalinowski J."/>
            <person name="Ziemert N."/>
        </authorList>
    </citation>
    <scope>NUCLEOTIDE SEQUENCE [LARGE SCALE GENOMIC DNA]</scope>
    <source>
        <strain evidence="8">H5</strain>
    </source>
</reference>
<dbReference type="NCBIfam" id="TIGR00027">
    <property type="entry name" value="mthyl_TIGR00027"/>
    <property type="match status" value="1"/>
</dbReference>
<keyword evidence="3 6" id="KW-0489">Methyltransferase</keyword>
<dbReference type="EC" id="2.1.1.-" evidence="6"/>
<comment type="similarity">
    <text evidence="2 6">Belongs to the UPF0677 family.</text>
</comment>
<dbReference type="Gene3D" id="3.40.50.150">
    <property type="entry name" value="Vaccinia Virus protein VP39"/>
    <property type="match status" value="1"/>
</dbReference>
<evidence type="ECO:0000313" key="7">
    <source>
        <dbReference type="EMBL" id="OXM59064.1"/>
    </source>
</evidence>
<accession>A0A229SK03</accession>
<dbReference type="SUPFAM" id="SSF53335">
    <property type="entry name" value="S-adenosyl-L-methionine-dependent methyltransferases"/>
    <property type="match status" value="1"/>
</dbReference>
<evidence type="ECO:0000256" key="5">
    <source>
        <dbReference type="ARBA" id="ARBA00022691"/>
    </source>
</evidence>
<dbReference type="Pfam" id="PF04072">
    <property type="entry name" value="LCM"/>
    <property type="match status" value="1"/>
</dbReference>
<dbReference type="InterPro" id="IPR007213">
    <property type="entry name" value="Ppm1/Ppm2/Tcmp"/>
</dbReference>
<evidence type="ECO:0000256" key="4">
    <source>
        <dbReference type="ARBA" id="ARBA00022679"/>
    </source>
</evidence>
<dbReference type="PANTHER" id="PTHR43619:SF2">
    <property type="entry name" value="S-ADENOSYL-L-METHIONINE-DEPENDENT METHYLTRANSFERASES SUPERFAMILY PROTEIN"/>
    <property type="match status" value="1"/>
</dbReference>
<evidence type="ECO:0000313" key="8">
    <source>
        <dbReference type="Proteomes" id="UP000215199"/>
    </source>
</evidence>
<evidence type="ECO:0000256" key="2">
    <source>
        <dbReference type="ARBA" id="ARBA00008138"/>
    </source>
</evidence>
<dbReference type="Proteomes" id="UP000215199">
    <property type="component" value="Unassembled WGS sequence"/>
</dbReference>
<dbReference type="InterPro" id="IPR029063">
    <property type="entry name" value="SAM-dependent_MTases_sf"/>
</dbReference>
<gene>
    <name evidence="7" type="ORF">CF165_49630</name>
</gene>
<dbReference type="AlphaFoldDB" id="A0A229SK03"/>
<comment type="caution">
    <text evidence="7">The sequence shown here is derived from an EMBL/GenBank/DDBJ whole genome shotgun (WGS) entry which is preliminary data.</text>
</comment>
<evidence type="ECO:0000256" key="3">
    <source>
        <dbReference type="ARBA" id="ARBA00022603"/>
    </source>
</evidence>
<dbReference type="EMBL" id="NMUL01000112">
    <property type="protein sequence ID" value="OXM59064.1"/>
    <property type="molecule type" value="Genomic_DNA"/>
</dbReference>
<dbReference type="OrthoDB" id="9806164at2"/>
<sequence>MPTVSTAESVTLLRAAGALQPEQELRNPDLLASRILPWWPPLPAMVKVPGLRLLVSRAIRKRAAAGMWYEVIRTKYMDDVLSASTAAGAAQVVLLGAGFDSRAHRMREEIGTASIFEVDQPHMSVRKQERVHALPQCDVRYLTANLEEDDLAEVLQKGGFDPTVRTVVLWSGVTPYLRAEGVETTLRWFARLAPGSSLVFDYCWQEILDGTAVIPEAEAVLRQVAARGEPWRWGIRRGRVEELLAAHRLQLVEDLESAAAQRRYLTRSDGSVQGPIWLFGGFVHARVPGQ</sequence>
<dbReference type="RefSeq" id="WP_093954551.1">
    <property type="nucleotide sequence ID" value="NZ_NMUL01000112.1"/>
</dbReference>
<protein>
    <recommendedName>
        <fullName evidence="6">S-adenosyl-L-methionine-dependent methyltransferase</fullName>
        <ecNumber evidence="6">2.1.1.-</ecNumber>
    </recommendedName>
</protein>
<keyword evidence="5 6" id="KW-0949">S-adenosyl-L-methionine</keyword>
<dbReference type="PANTHER" id="PTHR43619">
    <property type="entry name" value="S-ADENOSYL-L-METHIONINE-DEPENDENT METHYLTRANSFERASE YKTD-RELATED"/>
    <property type="match status" value="1"/>
</dbReference>
<dbReference type="GO" id="GO:0032259">
    <property type="term" value="P:methylation"/>
    <property type="evidence" value="ECO:0007669"/>
    <property type="project" value="UniProtKB-KW"/>
</dbReference>
<dbReference type="InterPro" id="IPR011610">
    <property type="entry name" value="SAM_mthyl_Trfase_ML2640-like"/>
</dbReference>
<keyword evidence="8" id="KW-1185">Reference proteome</keyword>
<comment type="function">
    <text evidence="1 6">Exhibits S-adenosyl-L-methionine-dependent methyltransferase activity.</text>
</comment>
<evidence type="ECO:0000256" key="1">
    <source>
        <dbReference type="ARBA" id="ARBA00003907"/>
    </source>
</evidence>
<proteinExistence type="inferred from homology"/>
<name>A0A229SK03_9PSEU</name>
<keyword evidence="4 7" id="KW-0808">Transferase</keyword>
<evidence type="ECO:0000256" key="6">
    <source>
        <dbReference type="RuleBase" id="RU362030"/>
    </source>
</evidence>